<dbReference type="Proteomes" id="UP000001449">
    <property type="component" value="Chromosome 14"/>
</dbReference>
<feature type="region of interest" description="Disordered" evidence="1">
    <location>
        <begin position="9"/>
        <end position="42"/>
    </location>
</feature>
<dbReference type="PaxDb" id="35128-Thaps24746"/>
<dbReference type="Pfam" id="PF04961">
    <property type="entry name" value="FTCD_C"/>
    <property type="match status" value="1"/>
</dbReference>
<dbReference type="SUPFAM" id="SSF101262">
    <property type="entry name" value="Methenyltetrahydrofolate cyclohydrolase-like"/>
    <property type="match status" value="1"/>
</dbReference>
<reference evidence="3 4" key="1">
    <citation type="journal article" date="2004" name="Science">
        <title>The genome of the diatom Thalassiosira pseudonana: ecology, evolution, and metabolism.</title>
        <authorList>
            <person name="Armbrust E.V."/>
            <person name="Berges J.A."/>
            <person name="Bowler C."/>
            <person name="Green B.R."/>
            <person name="Martinez D."/>
            <person name="Putnam N.H."/>
            <person name="Zhou S."/>
            <person name="Allen A.E."/>
            <person name="Apt K.E."/>
            <person name="Bechner M."/>
            <person name="Brzezinski M.A."/>
            <person name="Chaal B.K."/>
            <person name="Chiovitti A."/>
            <person name="Davis A.K."/>
            <person name="Demarest M.S."/>
            <person name="Detter J.C."/>
            <person name="Glavina T."/>
            <person name="Goodstein D."/>
            <person name="Hadi M.Z."/>
            <person name="Hellsten U."/>
            <person name="Hildebrand M."/>
            <person name="Jenkins B.D."/>
            <person name="Jurka J."/>
            <person name="Kapitonov V.V."/>
            <person name="Kroger N."/>
            <person name="Lau W.W."/>
            <person name="Lane T.W."/>
            <person name="Larimer F.W."/>
            <person name="Lippmeier J.C."/>
            <person name="Lucas S."/>
            <person name="Medina M."/>
            <person name="Montsant A."/>
            <person name="Obornik M."/>
            <person name="Parker M.S."/>
            <person name="Palenik B."/>
            <person name="Pazour G.J."/>
            <person name="Richardson P.M."/>
            <person name="Rynearson T.A."/>
            <person name="Saito M.A."/>
            <person name="Schwartz D.C."/>
            <person name="Thamatrakoln K."/>
            <person name="Valentin K."/>
            <person name="Vardi A."/>
            <person name="Wilkerson F.P."/>
            <person name="Rokhsar D.S."/>
        </authorList>
    </citation>
    <scope>NUCLEOTIDE SEQUENCE [LARGE SCALE GENOMIC DNA]</scope>
    <source>
        <strain evidence="3 4">CCMP1335</strain>
    </source>
</reference>
<dbReference type="GeneID" id="7451606"/>
<feature type="compositionally biased region" description="Polar residues" evidence="1">
    <location>
        <begin position="29"/>
        <end position="42"/>
    </location>
</feature>
<evidence type="ECO:0000259" key="2">
    <source>
        <dbReference type="Pfam" id="PF04961"/>
    </source>
</evidence>
<evidence type="ECO:0000313" key="4">
    <source>
        <dbReference type="Proteomes" id="UP000001449"/>
    </source>
</evidence>
<dbReference type="STRING" id="35128.B8CCX5"/>
<name>B8CCX5_THAPS</name>
<dbReference type="GO" id="GO:0003824">
    <property type="term" value="F:catalytic activity"/>
    <property type="evidence" value="ECO:0007669"/>
    <property type="project" value="InterPro"/>
</dbReference>
<gene>
    <name evidence="3" type="ORF">THAPSDRAFT_24746</name>
</gene>
<feature type="compositionally biased region" description="Basic residues" evidence="1">
    <location>
        <begin position="18"/>
        <end position="27"/>
    </location>
</feature>
<dbReference type="KEGG" id="tps:THAPSDRAFT_24746"/>
<evidence type="ECO:0000313" key="3">
    <source>
        <dbReference type="EMBL" id="EED88853.1"/>
    </source>
</evidence>
<feature type="domain" description="Cyclodeaminase/cyclohydrolase" evidence="2">
    <location>
        <begin position="96"/>
        <end position="267"/>
    </location>
</feature>
<dbReference type="Gene3D" id="1.20.120.680">
    <property type="entry name" value="Formiminotetrahydrofolate cyclodeaminase monomer, up-and-down helical bundle"/>
    <property type="match status" value="1"/>
</dbReference>
<dbReference type="EMBL" id="CM000649">
    <property type="protein sequence ID" value="EED88853.1"/>
    <property type="molecule type" value="Genomic_DNA"/>
</dbReference>
<dbReference type="eggNOG" id="ENOG502S376">
    <property type="taxonomic scope" value="Eukaryota"/>
</dbReference>
<reference evidence="3 4" key="2">
    <citation type="journal article" date="2008" name="Nature">
        <title>The Phaeodactylum genome reveals the evolutionary history of diatom genomes.</title>
        <authorList>
            <person name="Bowler C."/>
            <person name="Allen A.E."/>
            <person name="Badger J.H."/>
            <person name="Grimwood J."/>
            <person name="Jabbari K."/>
            <person name="Kuo A."/>
            <person name="Maheswari U."/>
            <person name="Martens C."/>
            <person name="Maumus F."/>
            <person name="Otillar R.P."/>
            <person name="Rayko E."/>
            <person name="Salamov A."/>
            <person name="Vandepoele K."/>
            <person name="Beszteri B."/>
            <person name="Gruber A."/>
            <person name="Heijde M."/>
            <person name="Katinka M."/>
            <person name="Mock T."/>
            <person name="Valentin K."/>
            <person name="Verret F."/>
            <person name="Berges J.A."/>
            <person name="Brownlee C."/>
            <person name="Cadoret J.P."/>
            <person name="Chiovitti A."/>
            <person name="Choi C.J."/>
            <person name="Coesel S."/>
            <person name="De Martino A."/>
            <person name="Detter J.C."/>
            <person name="Durkin C."/>
            <person name="Falciatore A."/>
            <person name="Fournet J."/>
            <person name="Haruta M."/>
            <person name="Huysman M.J."/>
            <person name="Jenkins B.D."/>
            <person name="Jiroutova K."/>
            <person name="Jorgensen R.E."/>
            <person name="Joubert Y."/>
            <person name="Kaplan A."/>
            <person name="Kroger N."/>
            <person name="Kroth P.G."/>
            <person name="La Roche J."/>
            <person name="Lindquist E."/>
            <person name="Lommer M."/>
            <person name="Martin-Jezequel V."/>
            <person name="Lopez P.J."/>
            <person name="Lucas S."/>
            <person name="Mangogna M."/>
            <person name="McGinnis K."/>
            <person name="Medlin L.K."/>
            <person name="Montsant A."/>
            <person name="Oudot-Le Secq M.P."/>
            <person name="Napoli C."/>
            <person name="Obornik M."/>
            <person name="Parker M.S."/>
            <person name="Petit J.L."/>
            <person name="Porcel B.M."/>
            <person name="Poulsen N."/>
            <person name="Robison M."/>
            <person name="Rychlewski L."/>
            <person name="Rynearson T.A."/>
            <person name="Schmutz J."/>
            <person name="Shapiro H."/>
            <person name="Siaut M."/>
            <person name="Stanley M."/>
            <person name="Sussman M.R."/>
            <person name="Taylor A.R."/>
            <person name="Vardi A."/>
            <person name="von Dassow P."/>
            <person name="Vyverman W."/>
            <person name="Willis A."/>
            <person name="Wyrwicz L.S."/>
            <person name="Rokhsar D.S."/>
            <person name="Weissenbach J."/>
            <person name="Armbrust E.V."/>
            <person name="Green B.R."/>
            <person name="Van de Peer Y."/>
            <person name="Grigoriev I.V."/>
        </authorList>
    </citation>
    <scope>NUCLEOTIDE SEQUENCE [LARGE SCALE GENOMIC DNA]</scope>
    <source>
        <strain evidence="3 4">CCMP1335</strain>
    </source>
</reference>
<accession>B8CCX5</accession>
<dbReference type="InParanoid" id="B8CCX5"/>
<sequence>MEDINIIGYQTTTGSKIKPSRQHHLPKSHQPSKSAKSSNNKLRQSCALRDDINVIGNGFNTATSNAGRVLEDSCFPSRSAATVHSSSTMASKSLPIDQFVTALASKQPTPGGGGAAAITAAIGNAAAQMAAAYTTRKKDVESGAAAKASDLIEALGTAPFLKAADDDAEAYAALQRTWKESSMPPEEKSAIEARALGIPTTLLEDCHRGILKIREFLPYCNTNIVSDAKVGIHTLAGAARSAYQTIMVNSPSDEEKVRLKQLLKEIRHLEDEILS</sequence>
<dbReference type="AlphaFoldDB" id="B8CCX5"/>
<dbReference type="RefSeq" id="XP_002293844.1">
    <property type="nucleotide sequence ID" value="XM_002293808.1"/>
</dbReference>
<dbReference type="InterPro" id="IPR007044">
    <property type="entry name" value="Cyclodeamin/CycHdrlase"/>
</dbReference>
<dbReference type="InterPro" id="IPR036178">
    <property type="entry name" value="Formintransfe-cycloase-like_sf"/>
</dbReference>
<organism evidence="3 4">
    <name type="scientific">Thalassiosira pseudonana</name>
    <name type="common">Marine diatom</name>
    <name type="synonym">Cyclotella nana</name>
    <dbReference type="NCBI Taxonomy" id="35128"/>
    <lineage>
        <taxon>Eukaryota</taxon>
        <taxon>Sar</taxon>
        <taxon>Stramenopiles</taxon>
        <taxon>Ochrophyta</taxon>
        <taxon>Bacillariophyta</taxon>
        <taxon>Coscinodiscophyceae</taxon>
        <taxon>Thalassiosirophycidae</taxon>
        <taxon>Thalassiosirales</taxon>
        <taxon>Thalassiosiraceae</taxon>
        <taxon>Thalassiosira</taxon>
    </lineage>
</organism>
<protein>
    <recommendedName>
        <fullName evidence="2">Cyclodeaminase/cyclohydrolase domain-containing protein</fullName>
    </recommendedName>
</protein>
<keyword evidence="4" id="KW-1185">Reference proteome</keyword>
<dbReference type="OMA" id="LQRTWKE"/>
<evidence type="ECO:0000256" key="1">
    <source>
        <dbReference type="SAM" id="MobiDB-lite"/>
    </source>
</evidence>
<dbReference type="HOGENOM" id="CLU_088419_2_0_1"/>
<proteinExistence type="predicted"/>